<organism evidence="1 2">
    <name type="scientific">Nitrospira defluvii</name>
    <dbReference type="NCBI Taxonomy" id="330214"/>
    <lineage>
        <taxon>Bacteria</taxon>
        <taxon>Pseudomonadati</taxon>
        <taxon>Nitrospirota</taxon>
        <taxon>Nitrospiria</taxon>
        <taxon>Nitrospirales</taxon>
        <taxon>Nitrospiraceae</taxon>
        <taxon>Nitrospira</taxon>
    </lineage>
</organism>
<name>A0ABM8SC02_9BACT</name>
<protein>
    <submittedName>
        <fullName evidence="1">Uncharacterized protein</fullName>
    </submittedName>
</protein>
<keyword evidence="2" id="KW-1185">Reference proteome</keyword>
<comment type="caution">
    <text evidence="1">The sequence shown here is derived from an EMBL/GenBank/DDBJ whole genome shotgun (WGS) entry which is preliminary data.</text>
</comment>
<sequence length="153" mass="17310">MIFSQHRPRVTSQLRRAILVCGFVAWIPWPGSVAMAEPREMQAKLYSITIDATSLVSPSWWQVPGVTPSIWTYDPETSDAYRTSESRDVQLKPGTYKFVSFTFDFPFEITAEGTLQYARSLNQCVEGRGTRTLVVKCKRTYPHGGEPDYPVAP</sequence>
<reference evidence="1 2" key="1">
    <citation type="submission" date="2021-02" db="EMBL/GenBank/DDBJ databases">
        <authorList>
            <person name="Han P."/>
        </authorList>
    </citation>
    <scope>NUCLEOTIDE SEQUENCE [LARGE SCALE GENOMIC DNA]</scope>
    <source>
        <strain evidence="1">Candidatus Nitrospira sp. ZN2</strain>
    </source>
</reference>
<evidence type="ECO:0000313" key="1">
    <source>
        <dbReference type="EMBL" id="CAE6800089.1"/>
    </source>
</evidence>
<accession>A0ABM8SC02</accession>
<dbReference type="EMBL" id="CAJNBJ010000021">
    <property type="protein sequence ID" value="CAE6800089.1"/>
    <property type="molecule type" value="Genomic_DNA"/>
</dbReference>
<proteinExistence type="predicted"/>
<evidence type="ECO:0000313" key="2">
    <source>
        <dbReference type="Proteomes" id="UP000675880"/>
    </source>
</evidence>
<gene>
    <name evidence="1" type="ORF">NSPZN2_80019</name>
</gene>
<dbReference type="Proteomes" id="UP000675880">
    <property type="component" value="Unassembled WGS sequence"/>
</dbReference>